<proteinExistence type="predicted"/>
<evidence type="ECO:0000259" key="1">
    <source>
        <dbReference type="Pfam" id="PF10124"/>
    </source>
</evidence>
<gene>
    <name evidence="2" type="ORF">THSYN_30035</name>
</gene>
<sequence>MPTPSFPARLSTSRAIVGAIQQAIEQDNAEAWIARVFSEVLSSDQEVEDYAWIGETPKMREWIGGRQAVGLTESNYSLRNRPFEATIKLPVAWMRRDKTGQIRQRISGLALANTEHWADLGSALIEAGEAAKCYDEPLVSQRVSCTTL</sequence>
<dbReference type="OrthoDB" id="9804833at2"/>
<dbReference type="EMBL" id="CP020371">
    <property type="protein sequence ID" value="AUB85162.1"/>
    <property type="molecule type" value="Genomic_DNA"/>
</dbReference>
<protein>
    <recommendedName>
        <fullName evidence="1">Bacteriophage Mu GpT domain-containing protein</fullName>
    </recommendedName>
</protein>
<dbReference type="AlphaFoldDB" id="A0A2K8UI12"/>
<dbReference type="KEGG" id="tsy:THSYN_30035"/>
<feature type="domain" description="Bacteriophage Mu GpT" evidence="1">
    <location>
        <begin position="28"/>
        <end position="136"/>
    </location>
</feature>
<accession>A0A2K8UI12</accession>
<evidence type="ECO:0000313" key="2">
    <source>
        <dbReference type="EMBL" id="AUB85162.1"/>
    </source>
</evidence>
<dbReference type="Pfam" id="PF10124">
    <property type="entry name" value="Mu-like_gpT"/>
    <property type="match status" value="1"/>
</dbReference>
<geneLocation type="plasmid" evidence="3">
    <name>pts417</name>
</geneLocation>
<keyword evidence="3" id="KW-1185">Reference proteome</keyword>
<name>A0A2K8UI12_9GAMM</name>
<dbReference type="RefSeq" id="WP_100922809.1">
    <property type="nucleotide sequence ID" value="NZ_CP020371.1"/>
</dbReference>
<dbReference type="Proteomes" id="UP000232638">
    <property type="component" value="Plasmid pTs417"/>
</dbReference>
<reference evidence="2" key="1">
    <citation type="submission" date="2017-03" db="EMBL/GenBank/DDBJ databases">
        <title>Complete genome sequence of Candidatus 'Thiodictyon syntrophicum' sp. nov. strain Cad16T, a photolithoautotroph purple sulfur bacterium isolated from an alpine meromictic lake.</title>
        <authorList>
            <person name="Luedin S.M."/>
            <person name="Pothier J.F."/>
            <person name="Danza F."/>
            <person name="Storelli N."/>
            <person name="Wittwer M."/>
            <person name="Tonolla M."/>
        </authorList>
    </citation>
    <scope>NUCLEOTIDE SEQUENCE [LARGE SCALE GENOMIC DNA]</scope>
    <source>
        <strain evidence="2">Cad16T</strain>
        <plasmid evidence="2">pTs417</plasmid>
    </source>
</reference>
<evidence type="ECO:0000313" key="3">
    <source>
        <dbReference type="Proteomes" id="UP000232638"/>
    </source>
</evidence>
<dbReference type="InterPro" id="IPR018774">
    <property type="entry name" value="Phage_Mu_GpT"/>
</dbReference>
<keyword evidence="2" id="KW-0614">Plasmid</keyword>
<organism evidence="2 3">
    <name type="scientific">Candidatus Thiodictyon syntrophicum</name>
    <dbReference type="NCBI Taxonomy" id="1166950"/>
    <lineage>
        <taxon>Bacteria</taxon>
        <taxon>Pseudomonadati</taxon>
        <taxon>Pseudomonadota</taxon>
        <taxon>Gammaproteobacteria</taxon>
        <taxon>Chromatiales</taxon>
        <taxon>Chromatiaceae</taxon>
        <taxon>Thiodictyon</taxon>
    </lineage>
</organism>